<organism evidence="7 8">
    <name type="scientific">Meira miltonrushii</name>
    <dbReference type="NCBI Taxonomy" id="1280837"/>
    <lineage>
        <taxon>Eukaryota</taxon>
        <taxon>Fungi</taxon>
        <taxon>Dikarya</taxon>
        <taxon>Basidiomycota</taxon>
        <taxon>Ustilaginomycotina</taxon>
        <taxon>Exobasidiomycetes</taxon>
        <taxon>Exobasidiales</taxon>
        <taxon>Brachybasidiaceae</taxon>
        <taxon>Meira</taxon>
    </lineage>
</organism>
<keyword evidence="5" id="KW-0496">Mitochondrion</keyword>
<dbReference type="RefSeq" id="XP_025351629.1">
    <property type="nucleotide sequence ID" value="XM_025501252.1"/>
</dbReference>
<evidence type="ECO:0000313" key="7">
    <source>
        <dbReference type="EMBL" id="PWN31327.1"/>
    </source>
</evidence>
<dbReference type="FunFam" id="1.10.580.10:FF:000001">
    <property type="entry name" value="Citrate synthase"/>
    <property type="match status" value="1"/>
</dbReference>
<name>A0A316V194_9BASI</name>
<protein>
    <recommendedName>
        <fullName evidence="6">Citrate synthase</fullName>
    </recommendedName>
</protein>
<dbReference type="InterPro" id="IPR019810">
    <property type="entry name" value="Citrate_synthase_AS"/>
</dbReference>
<dbReference type="InterPro" id="IPR016143">
    <property type="entry name" value="Citrate_synth-like_sm_a-sub"/>
</dbReference>
<sequence length="472" mass="51721">MMSLSINRAAMRAAAPARQYAIASQSVRFASTKTLKDAVAEVVPAKREQLKKLKADYNDANLGQIKLENLLGGMRGLKVMLWEGSVLDSERGIAFHGKSIPDCEKVLPTAQDIGLSGKEMLPESMLWLLLTGQVPSKEEVKQLSAELASKGKLPSYAEKIIDSFPKTMHPMTQFASAVASLNHDSKFAEAYKQGVRKTEYWQPTLEDSIDLIAKLPAIAARIYHNVFGRGDGVQKIDSNLDLIGNYSQMIGYGDNEGMIDYLRLYIAIHGDHEGGNVSAHTAHLVGSALSDPYLSYSAALLGLAGPLHGLANQEVLGWALDMQKKVGDNASESDIKEFLWTTLKSGRVVPGYGHAVLRMPDPRFSALSRFCDTRPELKNSSIVQLVQKTSKVAPEVLKEHGKTKNPYPNVDAASGCVLYEYGLKEWSYYTVIFGISRALGALPQLVMDRALGLPIERPKSLSMDALEELLKK</sequence>
<dbReference type="FunCoup" id="A0A316V194">
    <property type="interactions" value="356"/>
</dbReference>
<dbReference type="EMBL" id="KZ819611">
    <property type="protein sequence ID" value="PWN31327.1"/>
    <property type="molecule type" value="Genomic_DNA"/>
</dbReference>
<dbReference type="InterPro" id="IPR036969">
    <property type="entry name" value="Citrate_synthase_sf"/>
</dbReference>
<dbReference type="AlphaFoldDB" id="A0A316V194"/>
<evidence type="ECO:0000256" key="3">
    <source>
        <dbReference type="ARBA" id="ARBA00022679"/>
    </source>
</evidence>
<evidence type="ECO:0000313" key="8">
    <source>
        <dbReference type="Proteomes" id="UP000245771"/>
    </source>
</evidence>
<dbReference type="Pfam" id="PF00285">
    <property type="entry name" value="Citrate_synt"/>
    <property type="match status" value="1"/>
</dbReference>
<comment type="similarity">
    <text evidence="2 6">Belongs to the citrate synthase family.</text>
</comment>
<reference evidence="7 8" key="1">
    <citation type="journal article" date="2018" name="Mol. Biol. Evol.">
        <title>Broad Genomic Sampling Reveals a Smut Pathogenic Ancestry of the Fungal Clade Ustilaginomycotina.</title>
        <authorList>
            <person name="Kijpornyongpan T."/>
            <person name="Mondo S.J."/>
            <person name="Barry K."/>
            <person name="Sandor L."/>
            <person name="Lee J."/>
            <person name="Lipzen A."/>
            <person name="Pangilinan J."/>
            <person name="LaButti K."/>
            <person name="Hainaut M."/>
            <person name="Henrissat B."/>
            <person name="Grigoriev I.V."/>
            <person name="Spatafora J.W."/>
            <person name="Aime M.C."/>
        </authorList>
    </citation>
    <scope>NUCLEOTIDE SEQUENCE [LARGE SCALE GENOMIC DNA]</scope>
    <source>
        <strain evidence="7 8">MCA 3882</strain>
    </source>
</reference>
<dbReference type="InterPro" id="IPR016142">
    <property type="entry name" value="Citrate_synth-like_lrg_a-sub"/>
</dbReference>
<proteinExistence type="inferred from homology"/>
<gene>
    <name evidence="7" type="ORF">FA14DRAFT_182802</name>
</gene>
<dbReference type="InterPro" id="IPR002020">
    <property type="entry name" value="Citrate_synthase"/>
</dbReference>
<evidence type="ECO:0000256" key="1">
    <source>
        <dbReference type="ARBA" id="ARBA00004173"/>
    </source>
</evidence>
<dbReference type="NCBIfam" id="NF007128">
    <property type="entry name" value="PRK09569.1"/>
    <property type="match status" value="1"/>
</dbReference>
<dbReference type="Gene3D" id="1.10.230.10">
    <property type="entry name" value="Cytochrome P450-Terp, domain 2"/>
    <property type="match status" value="1"/>
</dbReference>
<keyword evidence="8" id="KW-1185">Reference proteome</keyword>
<dbReference type="GO" id="GO:0006099">
    <property type="term" value="P:tricarboxylic acid cycle"/>
    <property type="evidence" value="ECO:0007669"/>
    <property type="project" value="TreeGrafter"/>
</dbReference>
<dbReference type="PRINTS" id="PR00143">
    <property type="entry name" value="CITRTSNTHASE"/>
</dbReference>
<evidence type="ECO:0000256" key="6">
    <source>
        <dbReference type="RuleBase" id="RU000441"/>
    </source>
</evidence>
<dbReference type="PROSITE" id="PS00480">
    <property type="entry name" value="CITRATE_SYNTHASE"/>
    <property type="match status" value="1"/>
</dbReference>
<dbReference type="Gene3D" id="1.10.580.10">
    <property type="entry name" value="Citrate Synthase, domain 1"/>
    <property type="match status" value="1"/>
</dbReference>
<accession>A0A316V194</accession>
<dbReference type="GO" id="GO:0005759">
    <property type="term" value="C:mitochondrial matrix"/>
    <property type="evidence" value="ECO:0007669"/>
    <property type="project" value="TreeGrafter"/>
</dbReference>
<dbReference type="Proteomes" id="UP000245771">
    <property type="component" value="Unassembled WGS sequence"/>
</dbReference>
<evidence type="ECO:0000256" key="4">
    <source>
        <dbReference type="ARBA" id="ARBA00022946"/>
    </source>
</evidence>
<dbReference type="SUPFAM" id="SSF48256">
    <property type="entry name" value="Citrate synthase"/>
    <property type="match status" value="1"/>
</dbReference>
<keyword evidence="3 6" id="KW-0808">Transferase</keyword>
<dbReference type="GO" id="GO:0005975">
    <property type="term" value="P:carbohydrate metabolic process"/>
    <property type="evidence" value="ECO:0007669"/>
    <property type="project" value="TreeGrafter"/>
</dbReference>
<dbReference type="STRING" id="1280837.A0A316V194"/>
<dbReference type="GO" id="GO:0046912">
    <property type="term" value="F:acyltransferase activity, acyl groups converted into alkyl on transfer"/>
    <property type="evidence" value="ECO:0007669"/>
    <property type="project" value="InterPro"/>
</dbReference>
<dbReference type="PANTHER" id="PTHR11739">
    <property type="entry name" value="CITRATE SYNTHASE"/>
    <property type="match status" value="1"/>
</dbReference>
<keyword evidence="4" id="KW-0809">Transit peptide</keyword>
<dbReference type="PANTHER" id="PTHR11739:SF15">
    <property type="entry name" value="CITRATE SYNTHASE 3, MITOCHONDRIAL"/>
    <property type="match status" value="1"/>
</dbReference>
<evidence type="ECO:0000256" key="2">
    <source>
        <dbReference type="ARBA" id="ARBA00010566"/>
    </source>
</evidence>
<dbReference type="InParanoid" id="A0A316V194"/>
<evidence type="ECO:0000256" key="5">
    <source>
        <dbReference type="ARBA" id="ARBA00023128"/>
    </source>
</evidence>
<dbReference type="GeneID" id="37023033"/>
<comment type="subcellular location">
    <subcellularLocation>
        <location evidence="1">Mitochondrion</location>
    </subcellularLocation>
</comment>
<dbReference type="OrthoDB" id="8017587at2759"/>